<dbReference type="RefSeq" id="WP_286136544.1">
    <property type="nucleotide sequence ID" value="NZ_BRPL01000002.1"/>
</dbReference>
<dbReference type="PROSITE" id="PS00092">
    <property type="entry name" value="N6_MTASE"/>
    <property type="match status" value="1"/>
</dbReference>
<keyword evidence="3" id="KW-0808">Transferase</keyword>
<dbReference type="Gene3D" id="3.40.50.150">
    <property type="entry name" value="Vaccinia Virus protein VP39"/>
    <property type="match status" value="1"/>
</dbReference>
<reference evidence="8" key="1">
    <citation type="submission" date="2022-07" db="EMBL/GenBank/DDBJ databases">
        <authorList>
            <person name="Kouya T."/>
            <person name="Ishiyama Y."/>
        </authorList>
    </citation>
    <scope>NUCLEOTIDE SEQUENCE</scope>
    <source>
        <strain evidence="8">WR16-4</strain>
    </source>
</reference>
<dbReference type="InterPro" id="IPR002052">
    <property type="entry name" value="DNA_methylase_N6_adenine_CS"/>
</dbReference>
<dbReference type="Pfam" id="PF05175">
    <property type="entry name" value="MTS"/>
    <property type="match status" value="1"/>
</dbReference>
<protein>
    <recommendedName>
        <fullName evidence="1">peptide chain release factor N(5)-glutamine methyltransferase</fullName>
        <ecNumber evidence="1">2.1.1.297</ecNumber>
    </recommendedName>
</protein>
<feature type="domain" description="Release factor glutamine methyltransferase N-terminal" evidence="7">
    <location>
        <begin position="9"/>
        <end position="77"/>
    </location>
</feature>
<dbReference type="InterPro" id="IPR019874">
    <property type="entry name" value="RF_methyltr_PrmC"/>
</dbReference>
<dbReference type="InterPro" id="IPR004556">
    <property type="entry name" value="HemK-like"/>
</dbReference>
<feature type="domain" description="Methyltransferase small" evidence="6">
    <location>
        <begin position="106"/>
        <end position="197"/>
    </location>
</feature>
<evidence type="ECO:0000256" key="1">
    <source>
        <dbReference type="ARBA" id="ARBA00012771"/>
    </source>
</evidence>
<dbReference type="InterPro" id="IPR007848">
    <property type="entry name" value="Small_mtfrase_dom"/>
</dbReference>
<dbReference type="NCBIfam" id="TIGR03534">
    <property type="entry name" value="RF_mod_PrmC"/>
    <property type="match status" value="1"/>
</dbReference>
<dbReference type="InterPro" id="IPR050320">
    <property type="entry name" value="N5-glutamine_MTase"/>
</dbReference>
<dbReference type="AlphaFoldDB" id="A0A9W6B269"/>
<dbReference type="GO" id="GO:0003676">
    <property type="term" value="F:nucleic acid binding"/>
    <property type="evidence" value="ECO:0007669"/>
    <property type="project" value="InterPro"/>
</dbReference>
<accession>A0A9W6B269</accession>
<keyword evidence="2 8" id="KW-0489">Methyltransferase</keyword>
<evidence type="ECO:0000256" key="4">
    <source>
        <dbReference type="ARBA" id="ARBA00022691"/>
    </source>
</evidence>
<evidence type="ECO:0000256" key="5">
    <source>
        <dbReference type="ARBA" id="ARBA00048391"/>
    </source>
</evidence>
<dbReference type="PANTHER" id="PTHR18895">
    <property type="entry name" value="HEMK METHYLTRANSFERASE"/>
    <property type="match status" value="1"/>
</dbReference>
<dbReference type="SUPFAM" id="SSF53335">
    <property type="entry name" value="S-adenosyl-L-methionine-dependent methyltransferases"/>
    <property type="match status" value="1"/>
</dbReference>
<dbReference type="EMBL" id="BRPL01000002">
    <property type="protein sequence ID" value="GLB47085.1"/>
    <property type="molecule type" value="Genomic_DNA"/>
</dbReference>
<organism evidence="8 9">
    <name type="scientific">Philodulcilactobacillus myokoensis</name>
    <dbReference type="NCBI Taxonomy" id="2929573"/>
    <lineage>
        <taxon>Bacteria</taxon>
        <taxon>Bacillati</taxon>
        <taxon>Bacillota</taxon>
        <taxon>Bacilli</taxon>
        <taxon>Lactobacillales</taxon>
        <taxon>Lactobacillaceae</taxon>
        <taxon>Philodulcilactobacillus</taxon>
    </lineage>
</organism>
<evidence type="ECO:0000256" key="3">
    <source>
        <dbReference type="ARBA" id="ARBA00022679"/>
    </source>
</evidence>
<comment type="caution">
    <text evidence="8">The sequence shown here is derived from an EMBL/GenBank/DDBJ whole genome shotgun (WGS) entry which is preliminary data.</text>
</comment>
<dbReference type="InterPro" id="IPR040758">
    <property type="entry name" value="PrmC_N"/>
</dbReference>
<comment type="catalytic activity">
    <reaction evidence="5">
        <text>L-glutaminyl-[peptide chain release factor] + S-adenosyl-L-methionine = N(5)-methyl-L-glutaminyl-[peptide chain release factor] + S-adenosyl-L-homocysteine + H(+)</text>
        <dbReference type="Rhea" id="RHEA:42896"/>
        <dbReference type="Rhea" id="RHEA-COMP:10271"/>
        <dbReference type="Rhea" id="RHEA-COMP:10272"/>
        <dbReference type="ChEBI" id="CHEBI:15378"/>
        <dbReference type="ChEBI" id="CHEBI:30011"/>
        <dbReference type="ChEBI" id="CHEBI:57856"/>
        <dbReference type="ChEBI" id="CHEBI:59789"/>
        <dbReference type="ChEBI" id="CHEBI:61891"/>
        <dbReference type="EC" id="2.1.1.297"/>
    </reaction>
</comment>
<keyword evidence="9" id="KW-1185">Reference proteome</keyword>
<dbReference type="CDD" id="cd02440">
    <property type="entry name" value="AdoMet_MTases"/>
    <property type="match status" value="1"/>
</dbReference>
<dbReference type="PANTHER" id="PTHR18895:SF74">
    <property type="entry name" value="MTRF1L RELEASE FACTOR GLUTAMINE METHYLTRANSFERASE"/>
    <property type="match status" value="1"/>
</dbReference>
<dbReference type="InterPro" id="IPR029063">
    <property type="entry name" value="SAM-dependent_MTases_sf"/>
</dbReference>
<evidence type="ECO:0000313" key="9">
    <source>
        <dbReference type="Proteomes" id="UP001144204"/>
    </source>
</evidence>
<evidence type="ECO:0000259" key="7">
    <source>
        <dbReference type="Pfam" id="PF17827"/>
    </source>
</evidence>
<keyword evidence="4" id="KW-0949">S-adenosyl-L-methionine</keyword>
<evidence type="ECO:0000313" key="8">
    <source>
        <dbReference type="EMBL" id="GLB47085.1"/>
    </source>
</evidence>
<dbReference type="Proteomes" id="UP001144204">
    <property type="component" value="Unassembled WGS sequence"/>
</dbReference>
<evidence type="ECO:0000256" key="2">
    <source>
        <dbReference type="ARBA" id="ARBA00022603"/>
    </source>
</evidence>
<proteinExistence type="predicted"/>
<dbReference type="GO" id="GO:0102559">
    <property type="term" value="F:peptide chain release factor N(5)-glutamine methyltransferase activity"/>
    <property type="evidence" value="ECO:0007669"/>
    <property type="project" value="UniProtKB-EC"/>
</dbReference>
<reference evidence="8" key="2">
    <citation type="journal article" date="2023" name="PLoS ONE">
        <title>Philodulcilactobacillus myokoensis gen. nov., sp. nov., a fructophilic, acidophilic, and agar-phobic lactic acid bacterium isolated from fermented vegetable extracts.</title>
        <authorList>
            <person name="Kouya T."/>
            <person name="Ishiyama Y."/>
            <person name="Ohashi S."/>
            <person name="Kumakubo R."/>
            <person name="Yamazaki T."/>
            <person name="Otaki T."/>
        </authorList>
    </citation>
    <scope>NUCLEOTIDE SEQUENCE</scope>
    <source>
        <strain evidence="8">WR16-4</strain>
    </source>
</reference>
<dbReference type="Gene3D" id="1.10.8.10">
    <property type="entry name" value="DNA helicase RuvA subunit, C-terminal domain"/>
    <property type="match status" value="1"/>
</dbReference>
<dbReference type="GO" id="GO:0032259">
    <property type="term" value="P:methylation"/>
    <property type="evidence" value="ECO:0007669"/>
    <property type="project" value="UniProtKB-KW"/>
</dbReference>
<dbReference type="Pfam" id="PF17827">
    <property type="entry name" value="PrmC_N"/>
    <property type="match status" value="1"/>
</dbReference>
<sequence>MSNQITFFQARKKAANLIRVNHLDPDVARYLLCEQFHFSNTDLLMHNRTFMSNYQKRTYFDGIKRFLNGEPPQYIIGHAPFYGYDFFVNRHVLIPRMETEELVDWLLKSFDNRPLKVIDIGTGSGAIAIALKLKRNQWSVYASDISQPALNVAEQNAKKHHADIQFLKSDLFNQINVYDFDIVISNPPYVAHNEIKYMDQSVLNHEPNLALFAQNNGLAIYQKLAKDVQLYTKKHANIFLEIGFKQRYSVNQIFKQYLPKAKIENKNDISNHPRMVRIIY</sequence>
<dbReference type="EC" id="2.1.1.297" evidence="1"/>
<dbReference type="NCBIfam" id="TIGR00536">
    <property type="entry name" value="hemK_fam"/>
    <property type="match status" value="1"/>
</dbReference>
<evidence type="ECO:0000259" key="6">
    <source>
        <dbReference type="Pfam" id="PF05175"/>
    </source>
</evidence>
<name>A0A9W6B269_9LACO</name>
<gene>
    <name evidence="8" type="primary">prmC</name>
    <name evidence="8" type="ORF">WR164_10640</name>
</gene>